<accession>A0A3G5A409</accession>
<sequence>MNQIQYFANSTQIRLADGSCKSVEEITTADSVLGLDGLAKKIITVEQGNGKMFNINPVLGNNFAINDKHILVLKFTSAELINWKPARKYYSVQYLQDMKIRSKCFSYGKYPPPLTEERKAALLKQAQEFLLNKSKEPGYNRIGDVISITVENFLKLPNNIIRILYSFKQSIEYLEKPISIDPYMLGLWLGDGTSAEPAITNIDEEITDYIYKFADDRKLRVSIRKKYLYDDDGMKYDSEVNTYYIAGNPKNTFRDALKNYNLLNNKHIPLDYLLNTRAIRLQVLAGLIDTDGYLKDNCYEIVQKSDKIANGLIDLSRSLGFKTAHSKVNKTCVKKNGERVTGIYNRVAISGDRLTDIPVLLPRKKATPCGKKVNFLITQFKITETEKCDYTGFKIEGDGKFLGVDFTVLHA</sequence>
<reference evidence="2" key="1">
    <citation type="submission" date="2018-10" db="EMBL/GenBank/DDBJ databases">
        <title>Hidden diversity of soil giant viruses.</title>
        <authorList>
            <person name="Schulz F."/>
            <person name="Alteio L."/>
            <person name="Goudeau D."/>
            <person name="Ryan E.M."/>
            <person name="Malmstrom R.R."/>
            <person name="Blanchard J."/>
            <person name="Woyke T."/>
        </authorList>
    </citation>
    <scope>NUCLEOTIDE SEQUENCE</scope>
    <source>
        <strain evidence="2">HAV1</strain>
    </source>
</reference>
<dbReference type="Gene3D" id="2.170.16.10">
    <property type="entry name" value="Hedgehog/Intein (Hint) domain"/>
    <property type="match status" value="1"/>
</dbReference>
<gene>
    <name evidence="2" type="ORF">Harvfovirus84_5</name>
</gene>
<dbReference type="Gene3D" id="3.10.28.10">
    <property type="entry name" value="Homing endonucleases"/>
    <property type="match status" value="1"/>
</dbReference>
<evidence type="ECO:0000313" key="2">
    <source>
        <dbReference type="EMBL" id="AYV81950.1"/>
    </source>
</evidence>
<protein>
    <submittedName>
        <fullName evidence="2">Putative DNA mismatch repair protein MutS-like protein</fullName>
    </submittedName>
</protein>
<dbReference type="GO" id="GO:0030908">
    <property type="term" value="P:protein splicing"/>
    <property type="evidence" value="ECO:0007669"/>
    <property type="project" value="InterPro"/>
</dbReference>
<organism evidence="2">
    <name type="scientific">Harvfovirus sp</name>
    <dbReference type="NCBI Taxonomy" id="2487768"/>
    <lineage>
        <taxon>Viruses</taxon>
        <taxon>Varidnaviria</taxon>
        <taxon>Bamfordvirae</taxon>
        <taxon>Nucleocytoviricota</taxon>
        <taxon>Megaviricetes</taxon>
        <taxon>Imitervirales</taxon>
        <taxon>Mimiviridae</taxon>
        <taxon>Klosneuvirinae</taxon>
    </lineage>
</organism>
<dbReference type="Pfam" id="PF05203">
    <property type="entry name" value="Hom_end_hint"/>
    <property type="match status" value="1"/>
</dbReference>
<feature type="domain" description="DOD-type homing endonuclease" evidence="1">
    <location>
        <begin position="184"/>
        <end position="321"/>
    </location>
</feature>
<dbReference type="GO" id="GO:0004519">
    <property type="term" value="F:endonuclease activity"/>
    <property type="evidence" value="ECO:0007669"/>
    <property type="project" value="InterPro"/>
</dbReference>
<dbReference type="InterPro" id="IPR004042">
    <property type="entry name" value="Intein_endonuc_central"/>
</dbReference>
<dbReference type="PROSITE" id="PS50819">
    <property type="entry name" value="INTEIN_ENDONUCLEASE"/>
    <property type="match status" value="1"/>
</dbReference>
<dbReference type="InterPro" id="IPR027434">
    <property type="entry name" value="Homing_endonucl"/>
</dbReference>
<dbReference type="GO" id="GO:0003677">
    <property type="term" value="F:DNA binding"/>
    <property type="evidence" value="ECO:0007669"/>
    <property type="project" value="InterPro"/>
</dbReference>
<name>A0A3G5A409_9VIRU</name>
<dbReference type="Pfam" id="PF05204">
    <property type="entry name" value="Hom_end"/>
    <property type="match status" value="1"/>
</dbReference>
<proteinExistence type="predicted"/>
<dbReference type="EMBL" id="MK072326">
    <property type="protein sequence ID" value="AYV81950.1"/>
    <property type="molecule type" value="Genomic_DNA"/>
</dbReference>
<dbReference type="InterPro" id="IPR007869">
    <property type="entry name" value="Homing_endonuc_PI-Sce"/>
</dbReference>
<dbReference type="SUPFAM" id="SSF55608">
    <property type="entry name" value="Homing endonucleases"/>
    <property type="match status" value="2"/>
</dbReference>
<dbReference type="SUPFAM" id="SSF51294">
    <property type="entry name" value="Hedgehog/intein (Hint) domain"/>
    <property type="match status" value="1"/>
</dbReference>
<dbReference type="InterPro" id="IPR007868">
    <property type="entry name" value="Hom_end_hint"/>
</dbReference>
<dbReference type="InterPro" id="IPR036844">
    <property type="entry name" value="Hint_dom_sf"/>
</dbReference>
<evidence type="ECO:0000259" key="1">
    <source>
        <dbReference type="PROSITE" id="PS50819"/>
    </source>
</evidence>